<reference evidence="2 3" key="1">
    <citation type="submission" date="2018-09" db="EMBL/GenBank/DDBJ databases">
        <authorList>
            <person name="Zhu H."/>
        </authorList>
    </citation>
    <scope>NUCLEOTIDE SEQUENCE [LARGE SCALE GENOMIC DNA]</scope>
    <source>
        <strain evidence="2 3">K1S02-61</strain>
    </source>
</reference>
<evidence type="ECO:0000313" key="3">
    <source>
        <dbReference type="Proteomes" id="UP000284006"/>
    </source>
</evidence>
<name>A0A418XRL4_9BURK</name>
<dbReference type="OrthoDB" id="8739840at2"/>
<organism evidence="2 3">
    <name type="scientific">Massilia cavernae</name>
    <dbReference type="NCBI Taxonomy" id="2320864"/>
    <lineage>
        <taxon>Bacteria</taxon>
        <taxon>Pseudomonadati</taxon>
        <taxon>Pseudomonadota</taxon>
        <taxon>Betaproteobacteria</taxon>
        <taxon>Burkholderiales</taxon>
        <taxon>Oxalobacteraceae</taxon>
        <taxon>Telluria group</taxon>
        <taxon>Massilia</taxon>
    </lineage>
</organism>
<keyword evidence="2" id="KW-0645">Protease</keyword>
<dbReference type="GO" id="GO:0008233">
    <property type="term" value="F:peptidase activity"/>
    <property type="evidence" value="ECO:0007669"/>
    <property type="project" value="UniProtKB-KW"/>
</dbReference>
<dbReference type="EMBL" id="QYUP01000120">
    <property type="protein sequence ID" value="RJG15112.1"/>
    <property type="molecule type" value="Genomic_DNA"/>
</dbReference>
<dbReference type="InterPro" id="IPR025748">
    <property type="entry name" value="PrcB_C_dom"/>
</dbReference>
<evidence type="ECO:0000259" key="1">
    <source>
        <dbReference type="Pfam" id="PF14343"/>
    </source>
</evidence>
<comment type="caution">
    <text evidence="2">The sequence shown here is derived from an EMBL/GenBank/DDBJ whole genome shotgun (WGS) entry which is preliminary data.</text>
</comment>
<dbReference type="Proteomes" id="UP000284006">
    <property type="component" value="Unassembled WGS sequence"/>
</dbReference>
<keyword evidence="3" id="KW-1185">Reference proteome</keyword>
<proteinExistence type="predicted"/>
<keyword evidence="2" id="KW-0378">Hydrolase</keyword>
<dbReference type="GO" id="GO:0006508">
    <property type="term" value="P:proteolysis"/>
    <property type="evidence" value="ECO:0007669"/>
    <property type="project" value="UniProtKB-KW"/>
</dbReference>
<dbReference type="Pfam" id="PF14343">
    <property type="entry name" value="PrcB_C"/>
    <property type="match status" value="1"/>
</dbReference>
<accession>A0A418XRL4</accession>
<dbReference type="AlphaFoldDB" id="A0A418XRL4"/>
<feature type="domain" description="PrcB C-terminal" evidence="1">
    <location>
        <begin position="20"/>
        <end position="77"/>
    </location>
</feature>
<sequence length="93" mass="10327">MGRTQRPQQRAPEVDFTRNMVIGVFIGTRPNGCYSTEVTDVYRENGAITVVRTDWEPGPQAVCTLALVNPAHLVVVPRSDEPVEFSSQVQVLK</sequence>
<gene>
    <name evidence="2" type="ORF">D3872_14625</name>
</gene>
<evidence type="ECO:0000313" key="2">
    <source>
        <dbReference type="EMBL" id="RJG15112.1"/>
    </source>
</evidence>
<protein>
    <submittedName>
        <fullName evidence="2">Protease complex subunit PrcB family protein</fullName>
    </submittedName>
</protein>